<dbReference type="InterPro" id="IPR002423">
    <property type="entry name" value="Cpn60/GroEL/TCP-1"/>
</dbReference>
<dbReference type="InterPro" id="IPR027410">
    <property type="entry name" value="TCP-1-like_intermed_sf"/>
</dbReference>
<dbReference type="Gene3D" id="3.30.260.10">
    <property type="entry name" value="TCP-1-like chaperonin intermediate domain"/>
    <property type="match status" value="1"/>
</dbReference>
<dbReference type="InterPro" id="IPR054827">
    <property type="entry name" value="thermosome_alpha"/>
</dbReference>
<dbReference type="OrthoDB" id="220849at2157"/>
<dbReference type="SUPFAM" id="SSF54849">
    <property type="entry name" value="GroEL-intermediate domain like"/>
    <property type="match status" value="1"/>
</dbReference>
<dbReference type="Pfam" id="PF00118">
    <property type="entry name" value="Cpn60_TCP1"/>
    <property type="match status" value="1"/>
</dbReference>
<dbReference type="GO" id="GO:0051082">
    <property type="term" value="F:unfolded protein binding"/>
    <property type="evidence" value="ECO:0007669"/>
    <property type="project" value="InterPro"/>
</dbReference>
<dbReference type="InterPro" id="IPR027413">
    <property type="entry name" value="GROEL-like_equatorial_sf"/>
</dbReference>
<evidence type="ECO:0000256" key="1">
    <source>
        <dbReference type="ARBA" id="ARBA00008020"/>
    </source>
</evidence>
<dbReference type="HOGENOM" id="CLU_008891_7_3_2"/>
<name>G0LJJ1_HALWC</name>
<evidence type="ECO:0000256" key="2">
    <source>
        <dbReference type="ARBA" id="ARBA00022741"/>
    </source>
</evidence>
<dbReference type="EMBL" id="FR746099">
    <property type="protein sequence ID" value="CCC40925.1"/>
    <property type="molecule type" value="Genomic_DNA"/>
</dbReference>
<evidence type="ECO:0000256" key="3">
    <source>
        <dbReference type="ARBA" id="ARBA00022840"/>
    </source>
</evidence>
<dbReference type="GO" id="GO:0005524">
    <property type="term" value="F:ATP binding"/>
    <property type="evidence" value="ECO:0007669"/>
    <property type="project" value="UniProtKB-KW"/>
</dbReference>
<evidence type="ECO:0000313" key="7">
    <source>
        <dbReference type="EMBL" id="CCC40925.1"/>
    </source>
</evidence>
<dbReference type="GO" id="GO:0016887">
    <property type="term" value="F:ATP hydrolysis activity"/>
    <property type="evidence" value="ECO:0007669"/>
    <property type="project" value="InterPro"/>
</dbReference>
<dbReference type="RefSeq" id="WP_014556421.1">
    <property type="nucleotide sequence ID" value="NC_017459.1"/>
</dbReference>
<keyword evidence="3 5" id="KW-0067">ATP-binding</keyword>
<dbReference type="Proteomes" id="UP000007954">
    <property type="component" value="Chromosome"/>
</dbReference>
<organism evidence="7 8">
    <name type="scientific">Haloquadratum walsbyi (strain DSM 16854 / JCM 12705 / C23)</name>
    <dbReference type="NCBI Taxonomy" id="768065"/>
    <lineage>
        <taxon>Archaea</taxon>
        <taxon>Methanobacteriati</taxon>
        <taxon>Methanobacteriota</taxon>
        <taxon>Stenosarchaea group</taxon>
        <taxon>Halobacteria</taxon>
        <taxon>Halobacteriales</taxon>
        <taxon>Haloferacaceae</taxon>
        <taxon>Haloquadratum</taxon>
    </lineage>
</organism>
<dbReference type="InterPro" id="IPR002194">
    <property type="entry name" value="Chaperonin_TCP-1_CS"/>
</dbReference>
<dbReference type="Gene3D" id="1.10.560.10">
    <property type="entry name" value="GroEL-like equatorial domain"/>
    <property type="match status" value="1"/>
</dbReference>
<feature type="compositionally biased region" description="Basic and acidic residues" evidence="6">
    <location>
        <begin position="529"/>
        <end position="546"/>
    </location>
</feature>
<dbReference type="PROSITE" id="PS00750">
    <property type="entry name" value="TCP1_1"/>
    <property type="match status" value="1"/>
</dbReference>
<dbReference type="SUPFAM" id="SSF52029">
    <property type="entry name" value="GroEL apical domain-like"/>
    <property type="match status" value="1"/>
</dbReference>
<keyword evidence="2 5" id="KW-0547">Nucleotide-binding</keyword>
<feature type="region of interest" description="Disordered" evidence="6">
    <location>
        <begin position="526"/>
        <end position="550"/>
    </location>
</feature>
<dbReference type="Gene3D" id="3.50.7.10">
    <property type="entry name" value="GroEL"/>
    <property type="match status" value="1"/>
</dbReference>
<evidence type="ECO:0000313" key="8">
    <source>
        <dbReference type="Proteomes" id="UP000007954"/>
    </source>
</evidence>
<keyword evidence="4 5" id="KW-0143">Chaperone</keyword>
<gene>
    <name evidence="7" type="primary">ths4</name>
    <name evidence="7" type="ordered locus">Hqrw_3140</name>
</gene>
<dbReference type="PANTHER" id="PTHR11353">
    <property type="entry name" value="CHAPERONIN"/>
    <property type="match status" value="1"/>
</dbReference>
<dbReference type="NCBIfam" id="NF041082">
    <property type="entry name" value="thermosome_alpha"/>
    <property type="match status" value="1"/>
</dbReference>
<proteinExistence type="inferred from homology"/>
<evidence type="ECO:0000256" key="6">
    <source>
        <dbReference type="SAM" id="MobiDB-lite"/>
    </source>
</evidence>
<dbReference type="GeneID" id="12447935"/>
<dbReference type="PRINTS" id="PR00304">
    <property type="entry name" value="TCOMPLEXTCP1"/>
</dbReference>
<dbReference type="AlphaFoldDB" id="G0LJJ1"/>
<dbReference type="GO" id="GO:0140662">
    <property type="term" value="F:ATP-dependent protein folding chaperone"/>
    <property type="evidence" value="ECO:0007669"/>
    <property type="project" value="InterPro"/>
</dbReference>
<evidence type="ECO:0000256" key="5">
    <source>
        <dbReference type="RuleBase" id="RU004187"/>
    </source>
</evidence>
<dbReference type="KEGG" id="hwc:Hqrw_3140"/>
<dbReference type="InterPro" id="IPR027409">
    <property type="entry name" value="GroEL-like_apical_dom_sf"/>
</dbReference>
<dbReference type="SUPFAM" id="SSF48592">
    <property type="entry name" value="GroEL equatorial domain-like"/>
    <property type="match status" value="1"/>
</dbReference>
<dbReference type="InterPro" id="IPR017998">
    <property type="entry name" value="Chaperone_TCP-1"/>
</dbReference>
<comment type="similarity">
    <text evidence="1 5">Belongs to the TCP-1 chaperonin family.</text>
</comment>
<accession>G0LJJ1</accession>
<reference evidence="7 8" key="1">
    <citation type="journal article" date="2011" name="PLoS ONE">
        <title>Haloquadratum walsbyi: limited diversity in a global pond.</title>
        <authorList>
            <person name="Dyall-Smith M."/>
            <person name="Pfeiffer F."/>
            <person name="Klee K."/>
            <person name="Palm P."/>
            <person name="Gross K."/>
            <person name="Schuster S.C."/>
            <person name="Rampp M."/>
            <person name="Oesterhelt D."/>
        </authorList>
    </citation>
    <scope>NUCLEOTIDE SEQUENCE [LARGE SCALE GENOMIC DNA]</scope>
    <source>
        <strain evidence="8">DSM 16854 / JCM 12705 / C23</strain>
    </source>
</reference>
<dbReference type="InterPro" id="IPR053374">
    <property type="entry name" value="TCP-1_chaperonin"/>
</dbReference>
<dbReference type="NCBIfam" id="NF041083">
    <property type="entry name" value="thermosome_beta"/>
    <property type="match status" value="1"/>
</dbReference>
<evidence type="ECO:0000256" key="4">
    <source>
        <dbReference type="ARBA" id="ARBA00023186"/>
    </source>
</evidence>
<sequence length="564" mass="61047">MSDNAVQQPQLPTAADVDGYLNNDPHMTNFYAVMALSNSIKTTLGPKGLDKLLITGDNKIVATNDGASIIDRMDIDHPAAKMTTSIVEEQRTRAGDGTTTAIVLIGALLNSAVDLINRGVHPSDIIRGNRFATERAVDILSNQAVDVSVDRKQLETIAQTAINGKWDSDGREFIADKAVETVLSVEQDGAVDFSAITRKGVKGGSYYDSEVIDGLLIDTDSSSTDSVSPTINIQSELENVSVALIDNGLTIDTASDQGTVTFDSPARRNELHEYEDQKYIQHANRIIESGANIVFCQQSIDDPVIYHLADEDILAIERTRRDEFEKLKRVTGAKPVADSKYLSANDTGIAAAVNQRTIAGANLVTVHADGETMHSSLLLRGGTRHVVEETKRVIDDCLFVLRISLRDDAVVPGGGATEVAIAQDLRQHARTYSGREQLVIEAYADAIEVIPRTLASTAGYDPVDSLISLRKAHYAGHSSFGLNLNTGQPTNMIDTGVIEPMAVKRRILTSITEVANLLLRIDDVLPTDRGQDGDEGNHDHSSESKDIITQQDGYPWAVGHSMGH</sequence>
<protein>
    <submittedName>
        <fullName evidence="7">Thermosome subunit 4</fullName>
    </submittedName>
</protein>